<dbReference type="Gene3D" id="3.40.50.360">
    <property type="match status" value="1"/>
</dbReference>
<dbReference type="PANTHER" id="PTHR43408">
    <property type="entry name" value="FMN REDUCTASE (NADPH)"/>
    <property type="match status" value="1"/>
</dbReference>
<proteinExistence type="predicted"/>
<accession>A0A4R2QCR0</accession>
<dbReference type="Proteomes" id="UP000294911">
    <property type="component" value="Unassembled WGS sequence"/>
</dbReference>
<evidence type="ECO:0000313" key="5">
    <source>
        <dbReference type="EMBL" id="TCP46822.1"/>
    </source>
</evidence>
<evidence type="ECO:0000256" key="3">
    <source>
        <dbReference type="ARBA" id="ARBA00023002"/>
    </source>
</evidence>
<evidence type="ECO:0000256" key="2">
    <source>
        <dbReference type="ARBA" id="ARBA00022643"/>
    </source>
</evidence>
<name>A0A4R2QCR0_9PSEU</name>
<gene>
    <name evidence="5" type="ORF">EV191_11399</name>
</gene>
<dbReference type="SUPFAM" id="SSF52218">
    <property type="entry name" value="Flavoproteins"/>
    <property type="match status" value="1"/>
</dbReference>
<keyword evidence="2" id="KW-0288">FMN</keyword>
<organism evidence="5 6">
    <name type="scientific">Tamaricihabitans halophyticus</name>
    <dbReference type="NCBI Taxonomy" id="1262583"/>
    <lineage>
        <taxon>Bacteria</taxon>
        <taxon>Bacillati</taxon>
        <taxon>Actinomycetota</taxon>
        <taxon>Actinomycetes</taxon>
        <taxon>Pseudonocardiales</taxon>
        <taxon>Pseudonocardiaceae</taxon>
        <taxon>Tamaricihabitans</taxon>
    </lineage>
</organism>
<dbReference type="InterPro" id="IPR005025">
    <property type="entry name" value="FMN_Rdtase-like_dom"/>
</dbReference>
<dbReference type="PANTHER" id="PTHR43408:SF2">
    <property type="entry name" value="FMN REDUCTASE (NADPH)"/>
    <property type="match status" value="1"/>
</dbReference>
<dbReference type="AlphaFoldDB" id="A0A4R2QCR0"/>
<evidence type="ECO:0000256" key="1">
    <source>
        <dbReference type="ARBA" id="ARBA00022630"/>
    </source>
</evidence>
<comment type="caution">
    <text evidence="5">The sequence shown here is derived from an EMBL/GenBank/DDBJ whole genome shotgun (WGS) entry which is preliminary data.</text>
</comment>
<feature type="domain" description="NADPH-dependent FMN reductase-like" evidence="4">
    <location>
        <begin position="3"/>
        <end position="139"/>
    </location>
</feature>
<dbReference type="OrthoDB" id="3693260at2"/>
<evidence type="ECO:0000259" key="4">
    <source>
        <dbReference type="Pfam" id="PF03358"/>
    </source>
</evidence>
<reference evidence="5 6" key="1">
    <citation type="submission" date="2019-03" db="EMBL/GenBank/DDBJ databases">
        <title>Genomic Encyclopedia of Type Strains, Phase IV (KMG-IV): sequencing the most valuable type-strain genomes for metagenomic binning, comparative biology and taxonomic classification.</title>
        <authorList>
            <person name="Goeker M."/>
        </authorList>
    </citation>
    <scope>NUCLEOTIDE SEQUENCE [LARGE SCALE GENOMIC DNA]</scope>
    <source>
        <strain evidence="5 6">DSM 45765</strain>
    </source>
</reference>
<sequence>MSTIVLLSSSPLRPSRLEAITTQTCRTLSDFGHRVRTIYLRDVPHSALMAGNDAHPRVRSTHRYLDGAETLVAVTPTYHLTASATLLGWLDLVPRATLTGLAVQAISIGTARSHAAGMDATLAAKLRRRAPASVLPGCFVDQEWLTDRADGWVPNELLTTRIAAAASAVSGAAAARTALAS</sequence>
<keyword evidence="6" id="KW-1185">Reference proteome</keyword>
<dbReference type="GO" id="GO:0016491">
    <property type="term" value="F:oxidoreductase activity"/>
    <property type="evidence" value="ECO:0007669"/>
    <property type="project" value="UniProtKB-KW"/>
</dbReference>
<protein>
    <submittedName>
        <fullName evidence="5">NADPH-dependent FMN reductase</fullName>
    </submittedName>
</protein>
<dbReference type="EMBL" id="SLXQ01000013">
    <property type="protein sequence ID" value="TCP46822.1"/>
    <property type="molecule type" value="Genomic_DNA"/>
</dbReference>
<dbReference type="InterPro" id="IPR029039">
    <property type="entry name" value="Flavoprotein-like_sf"/>
</dbReference>
<dbReference type="RefSeq" id="WP_132879530.1">
    <property type="nucleotide sequence ID" value="NZ_SLXQ01000013.1"/>
</dbReference>
<keyword evidence="3" id="KW-0560">Oxidoreductase</keyword>
<dbReference type="InterPro" id="IPR051814">
    <property type="entry name" value="NAD(P)H-dep_FMN_reductase"/>
</dbReference>
<dbReference type="Pfam" id="PF03358">
    <property type="entry name" value="FMN_red"/>
    <property type="match status" value="1"/>
</dbReference>
<keyword evidence="1" id="KW-0285">Flavoprotein</keyword>
<evidence type="ECO:0000313" key="6">
    <source>
        <dbReference type="Proteomes" id="UP000294911"/>
    </source>
</evidence>